<organism evidence="1 2">
    <name type="scientific">Phytohabitans rumicis</name>
    <dbReference type="NCBI Taxonomy" id="1076125"/>
    <lineage>
        <taxon>Bacteria</taxon>
        <taxon>Bacillati</taxon>
        <taxon>Actinomycetota</taxon>
        <taxon>Actinomycetes</taxon>
        <taxon>Micromonosporales</taxon>
        <taxon>Micromonosporaceae</taxon>
    </lineage>
</organism>
<comment type="caution">
    <text evidence="1">The sequence shown here is derived from an EMBL/GenBank/DDBJ whole genome shotgun (WGS) entry which is preliminary data.</text>
</comment>
<dbReference type="RefSeq" id="WP_173073359.1">
    <property type="nucleotide sequence ID" value="NZ_BAABJB010000025.1"/>
</dbReference>
<dbReference type="EMBL" id="BLPG01000001">
    <property type="protein sequence ID" value="GFJ86720.1"/>
    <property type="molecule type" value="Genomic_DNA"/>
</dbReference>
<sequence>MPDAEDFEATAAVLDAAAQETETLMEPVRAALGDGVMVGGALTQLVTDEVDAASGILVTVAAELSRLADECRQRAETTRQALPTP</sequence>
<accession>A0A6V8KTG1</accession>
<evidence type="ECO:0000313" key="2">
    <source>
        <dbReference type="Proteomes" id="UP000482960"/>
    </source>
</evidence>
<name>A0A6V8KTG1_9ACTN</name>
<keyword evidence="2" id="KW-1185">Reference proteome</keyword>
<evidence type="ECO:0000313" key="1">
    <source>
        <dbReference type="EMBL" id="GFJ86720.1"/>
    </source>
</evidence>
<gene>
    <name evidence="1" type="ORF">Prum_003620</name>
</gene>
<reference evidence="1 2" key="1">
    <citation type="submission" date="2020-03" db="EMBL/GenBank/DDBJ databases">
        <title>Whole genome shotgun sequence of Phytohabitans rumicis NBRC 108638.</title>
        <authorList>
            <person name="Komaki H."/>
            <person name="Tamura T."/>
        </authorList>
    </citation>
    <scope>NUCLEOTIDE SEQUENCE [LARGE SCALE GENOMIC DNA]</scope>
    <source>
        <strain evidence="1 2">NBRC 108638</strain>
    </source>
</reference>
<reference evidence="1 2" key="2">
    <citation type="submission" date="2020-03" db="EMBL/GenBank/DDBJ databases">
        <authorList>
            <person name="Ichikawa N."/>
            <person name="Kimura A."/>
            <person name="Kitahashi Y."/>
            <person name="Uohara A."/>
        </authorList>
    </citation>
    <scope>NUCLEOTIDE SEQUENCE [LARGE SCALE GENOMIC DNA]</scope>
    <source>
        <strain evidence="1 2">NBRC 108638</strain>
    </source>
</reference>
<proteinExistence type="predicted"/>
<dbReference type="AlphaFoldDB" id="A0A6V8KTG1"/>
<protein>
    <submittedName>
        <fullName evidence="1">Uncharacterized protein</fullName>
    </submittedName>
</protein>
<dbReference type="Proteomes" id="UP000482960">
    <property type="component" value="Unassembled WGS sequence"/>
</dbReference>